<accession>A0A6S7KEJ3</accession>
<feature type="non-terminal residue" evidence="2">
    <location>
        <position position="1"/>
    </location>
</feature>
<comment type="caution">
    <text evidence="2">The sequence shown here is derived from an EMBL/GenBank/DDBJ whole genome shotgun (WGS) entry which is preliminary data.</text>
</comment>
<dbReference type="AlphaFoldDB" id="A0A6S7KEJ3"/>
<gene>
    <name evidence="2" type="ORF">PACLA_8A014062</name>
</gene>
<keyword evidence="3" id="KW-1185">Reference proteome</keyword>
<dbReference type="EMBL" id="CACRXK020010212">
    <property type="protein sequence ID" value="CAB4018898.1"/>
    <property type="molecule type" value="Genomic_DNA"/>
</dbReference>
<dbReference type="Pfam" id="PF05794">
    <property type="entry name" value="Tcp11"/>
    <property type="match status" value="1"/>
</dbReference>
<protein>
    <submittedName>
        <fullName evidence="2">Uncharacterized protein</fullName>
    </submittedName>
</protein>
<evidence type="ECO:0000256" key="1">
    <source>
        <dbReference type="ARBA" id="ARBA00010954"/>
    </source>
</evidence>
<dbReference type="OrthoDB" id="276323at2759"/>
<name>A0A6S7KEJ3_PARCT</name>
<evidence type="ECO:0000313" key="2">
    <source>
        <dbReference type="EMBL" id="CAB4018898.1"/>
    </source>
</evidence>
<evidence type="ECO:0000313" key="3">
    <source>
        <dbReference type="Proteomes" id="UP001152795"/>
    </source>
</evidence>
<organism evidence="2 3">
    <name type="scientific">Paramuricea clavata</name>
    <name type="common">Red gorgonian</name>
    <name type="synonym">Violescent sea-whip</name>
    <dbReference type="NCBI Taxonomy" id="317549"/>
    <lineage>
        <taxon>Eukaryota</taxon>
        <taxon>Metazoa</taxon>
        <taxon>Cnidaria</taxon>
        <taxon>Anthozoa</taxon>
        <taxon>Octocorallia</taxon>
        <taxon>Malacalcyonacea</taxon>
        <taxon>Plexauridae</taxon>
        <taxon>Paramuricea</taxon>
    </lineage>
</organism>
<comment type="similarity">
    <text evidence="1">Belongs to the TCP11 family.</text>
</comment>
<dbReference type="Proteomes" id="UP001152795">
    <property type="component" value="Unassembled WGS sequence"/>
</dbReference>
<dbReference type="InterPro" id="IPR008862">
    <property type="entry name" value="Tcp11"/>
</dbReference>
<reference evidence="2" key="1">
    <citation type="submission" date="2020-04" db="EMBL/GenBank/DDBJ databases">
        <authorList>
            <person name="Alioto T."/>
            <person name="Alioto T."/>
            <person name="Gomez Garrido J."/>
        </authorList>
    </citation>
    <scope>NUCLEOTIDE SEQUENCE</scope>
    <source>
        <strain evidence="2">A484AB</strain>
    </source>
</reference>
<sequence length="66" mass="7424">KRMYTCLMSNMLRPTASNSTTVTVPAALSDIENELLDITKKFGPIVSHNYAVFQPFYEEILTNIPS</sequence>
<proteinExistence type="inferred from homology"/>